<protein>
    <submittedName>
        <fullName evidence="2">Uncharacterized protein</fullName>
    </submittedName>
</protein>
<keyword evidence="1" id="KW-0812">Transmembrane</keyword>
<feature type="transmembrane region" description="Helical" evidence="1">
    <location>
        <begin position="116"/>
        <end position="136"/>
    </location>
</feature>
<dbReference type="RefSeq" id="WP_105352769.1">
    <property type="nucleotide sequence ID" value="NZ_PUIB01000010.1"/>
</dbReference>
<organism evidence="2 3">
    <name type="scientific">Blastopirellula marina</name>
    <dbReference type="NCBI Taxonomy" id="124"/>
    <lineage>
        <taxon>Bacteria</taxon>
        <taxon>Pseudomonadati</taxon>
        <taxon>Planctomycetota</taxon>
        <taxon>Planctomycetia</taxon>
        <taxon>Pirellulales</taxon>
        <taxon>Pirellulaceae</taxon>
        <taxon>Blastopirellula</taxon>
    </lineage>
</organism>
<name>A0A2S8G6G2_9BACT</name>
<reference evidence="2 3" key="1">
    <citation type="submission" date="2018-02" db="EMBL/GenBank/DDBJ databases">
        <title>Comparative genomes isolates from brazilian mangrove.</title>
        <authorList>
            <person name="Araujo J.E."/>
            <person name="Taketani R.G."/>
            <person name="Silva M.C.P."/>
            <person name="Loureco M.V."/>
            <person name="Andreote F.D."/>
        </authorList>
    </citation>
    <scope>NUCLEOTIDE SEQUENCE [LARGE SCALE GENOMIC DNA]</scope>
    <source>
        <strain evidence="2 3">NAP PRIS-MGV</strain>
    </source>
</reference>
<gene>
    <name evidence="2" type="ORF">C5Y98_07000</name>
</gene>
<proteinExistence type="predicted"/>
<keyword evidence="1" id="KW-0472">Membrane</keyword>
<dbReference type="AlphaFoldDB" id="A0A2S8G6G2"/>
<comment type="caution">
    <text evidence="2">The sequence shown here is derived from an EMBL/GenBank/DDBJ whole genome shotgun (WGS) entry which is preliminary data.</text>
</comment>
<feature type="transmembrane region" description="Helical" evidence="1">
    <location>
        <begin position="7"/>
        <end position="30"/>
    </location>
</feature>
<accession>A0A2S8G6G2</accession>
<evidence type="ECO:0000256" key="1">
    <source>
        <dbReference type="SAM" id="Phobius"/>
    </source>
</evidence>
<dbReference type="Proteomes" id="UP000239388">
    <property type="component" value="Unassembled WGS sequence"/>
</dbReference>
<evidence type="ECO:0000313" key="2">
    <source>
        <dbReference type="EMBL" id="PQO40055.1"/>
    </source>
</evidence>
<dbReference type="EMBL" id="PUIB01000010">
    <property type="protein sequence ID" value="PQO40055.1"/>
    <property type="molecule type" value="Genomic_DNA"/>
</dbReference>
<evidence type="ECO:0000313" key="3">
    <source>
        <dbReference type="Proteomes" id="UP000239388"/>
    </source>
</evidence>
<sequence>MINRILYSAAILSTAMLILSIALFLLGYAYNPWEYRLTLQDDFHIGVWTEWPDSRIVFFNDSDHGPYIGSIIALRDSDRDVYPTFVREERFGPTAGIYYRYFERIDSKLWTLMVSLWYPILFFAIISGTTIAGILWRRRKSISQVT</sequence>
<dbReference type="OrthoDB" id="267258at2"/>
<keyword evidence="1" id="KW-1133">Transmembrane helix</keyword>